<accession>A0A9W9NST1</accession>
<comment type="caution">
    <text evidence="1">The sequence shown here is derived from an EMBL/GenBank/DDBJ whole genome shotgun (WGS) entry which is preliminary data.</text>
</comment>
<evidence type="ECO:0000313" key="2">
    <source>
        <dbReference type="Proteomes" id="UP001150941"/>
    </source>
</evidence>
<dbReference type="AlphaFoldDB" id="A0A9W9NST1"/>
<organism evidence="1 2">
    <name type="scientific">Penicillium chermesinum</name>
    <dbReference type="NCBI Taxonomy" id="63820"/>
    <lineage>
        <taxon>Eukaryota</taxon>
        <taxon>Fungi</taxon>
        <taxon>Dikarya</taxon>
        <taxon>Ascomycota</taxon>
        <taxon>Pezizomycotina</taxon>
        <taxon>Eurotiomycetes</taxon>
        <taxon>Eurotiomycetidae</taxon>
        <taxon>Eurotiales</taxon>
        <taxon>Aspergillaceae</taxon>
        <taxon>Penicillium</taxon>
    </lineage>
</organism>
<keyword evidence="2" id="KW-1185">Reference proteome</keyword>
<reference evidence="1" key="2">
    <citation type="journal article" date="2023" name="IMA Fungus">
        <title>Comparative genomic study of the Penicillium genus elucidates a diverse pangenome and 15 lateral gene transfer events.</title>
        <authorList>
            <person name="Petersen C."/>
            <person name="Sorensen T."/>
            <person name="Nielsen M.R."/>
            <person name="Sondergaard T.E."/>
            <person name="Sorensen J.L."/>
            <person name="Fitzpatrick D.A."/>
            <person name="Frisvad J.C."/>
            <person name="Nielsen K.L."/>
        </authorList>
    </citation>
    <scope>NUCLEOTIDE SEQUENCE</scope>
    <source>
        <strain evidence="1">IBT 19713</strain>
    </source>
</reference>
<name>A0A9W9NST1_9EURO</name>
<evidence type="ECO:0000313" key="1">
    <source>
        <dbReference type="EMBL" id="KAJ5225522.1"/>
    </source>
</evidence>
<protein>
    <submittedName>
        <fullName evidence="1">Uncharacterized protein</fullName>
    </submittedName>
</protein>
<dbReference type="GeneID" id="83203346"/>
<sequence>MAQAYQALIKRIALEVAGGMFPVFDIPLPSPSLKRTQREANFLSGKITLQSRSVPEDRRQHIVVEVVGKTGRWSWQALLLFDEERKPLPEKNFRLFVGAVDHVDGPSSLRSGVYRLR</sequence>
<gene>
    <name evidence="1" type="ORF">N7468_006747</name>
</gene>
<dbReference type="EMBL" id="JAPQKS010000005">
    <property type="protein sequence ID" value="KAJ5225522.1"/>
    <property type="molecule type" value="Genomic_DNA"/>
</dbReference>
<dbReference type="RefSeq" id="XP_058328933.1">
    <property type="nucleotide sequence ID" value="XM_058476043.1"/>
</dbReference>
<proteinExistence type="predicted"/>
<reference evidence="1" key="1">
    <citation type="submission" date="2022-11" db="EMBL/GenBank/DDBJ databases">
        <authorList>
            <person name="Petersen C."/>
        </authorList>
    </citation>
    <scope>NUCLEOTIDE SEQUENCE</scope>
    <source>
        <strain evidence="1">IBT 19713</strain>
    </source>
</reference>
<dbReference type="OrthoDB" id="10531851at2759"/>
<dbReference type="Proteomes" id="UP001150941">
    <property type="component" value="Unassembled WGS sequence"/>
</dbReference>